<keyword evidence="2" id="KW-1185">Reference proteome</keyword>
<dbReference type="Proteomes" id="UP001501444">
    <property type="component" value="Unassembled WGS sequence"/>
</dbReference>
<dbReference type="RefSeq" id="WP_344611523.1">
    <property type="nucleotide sequence ID" value="NZ_BAAARV010000015.1"/>
</dbReference>
<evidence type="ECO:0000313" key="2">
    <source>
        <dbReference type="Proteomes" id="UP001501444"/>
    </source>
</evidence>
<accession>A0ABP5SRE8</accession>
<organism evidence="1 2">
    <name type="scientific">Dactylosporangium salmoneum</name>
    <dbReference type="NCBI Taxonomy" id="53361"/>
    <lineage>
        <taxon>Bacteria</taxon>
        <taxon>Bacillati</taxon>
        <taxon>Actinomycetota</taxon>
        <taxon>Actinomycetes</taxon>
        <taxon>Micromonosporales</taxon>
        <taxon>Micromonosporaceae</taxon>
        <taxon>Dactylosporangium</taxon>
    </lineage>
</organism>
<comment type="caution">
    <text evidence="1">The sequence shown here is derived from an EMBL/GenBank/DDBJ whole genome shotgun (WGS) entry which is preliminary data.</text>
</comment>
<gene>
    <name evidence="1" type="ORF">GCM10010170_015110</name>
</gene>
<dbReference type="EMBL" id="BAAARV010000015">
    <property type="protein sequence ID" value="GAA2335275.1"/>
    <property type="molecule type" value="Genomic_DNA"/>
</dbReference>
<name>A0ABP5SRE8_9ACTN</name>
<proteinExistence type="predicted"/>
<protein>
    <submittedName>
        <fullName evidence="1">Uncharacterized protein</fullName>
    </submittedName>
</protein>
<sequence length="82" mass="8896">MREIVDGGANPPETLRRLAYRLVTERAHDRARFRPVEPIAAQMSEAAVAMLAAAPGGAEPASDAPAVIHAIRDQLDRLERLV</sequence>
<evidence type="ECO:0000313" key="1">
    <source>
        <dbReference type="EMBL" id="GAA2335275.1"/>
    </source>
</evidence>
<reference evidence="2" key="1">
    <citation type="journal article" date="2019" name="Int. J. Syst. Evol. Microbiol.">
        <title>The Global Catalogue of Microorganisms (GCM) 10K type strain sequencing project: providing services to taxonomists for standard genome sequencing and annotation.</title>
        <authorList>
            <consortium name="The Broad Institute Genomics Platform"/>
            <consortium name="The Broad Institute Genome Sequencing Center for Infectious Disease"/>
            <person name="Wu L."/>
            <person name="Ma J."/>
        </authorList>
    </citation>
    <scope>NUCLEOTIDE SEQUENCE [LARGE SCALE GENOMIC DNA]</scope>
    <source>
        <strain evidence="2">JCM 3272</strain>
    </source>
</reference>